<evidence type="ECO:0000313" key="1">
    <source>
        <dbReference type="EMBL" id="AZS39982.1"/>
    </source>
</evidence>
<evidence type="ECO:0000313" key="2">
    <source>
        <dbReference type="Proteomes" id="UP000274841"/>
    </source>
</evidence>
<dbReference type="Proteomes" id="UP000274841">
    <property type="component" value="Chromosome"/>
</dbReference>
<name>A0A3S9WIP0_9MICO</name>
<dbReference type="KEGG" id="moy:CVS54_01300"/>
<reference evidence="1 2" key="1">
    <citation type="submission" date="2018-08" db="EMBL/GenBank/DDBJ databases">
        <title>Microbacterium oxydans strain HG3.</title>
        <authorList>
            <person name="ORTET P."/>
        </authorList>
    </citation>
    <scope>NUCLEOTIDE SEQUENCE [LARGE SCALE GENOMIC DNA]</scope>
    <source>
        <strain evidence="1 2">HG3</strain>
    </source>
</reference>
<gene>
    <name evidence="1" type="ORF">CVS54_01300</name>
</gene>
<accession>A0A3S9WIP0</accession>
<proteinExistence type="predicted"/>
<dbReference type="AlphaFoldDB" id="A0A3S9WIP0"/>
<protein>
    <recommendedName>
        <fullName evidence="3">Phage tail protein</fullName>
    </recommendedName>
</protein>
<dbReference type="EMBL" id="CP031422">
    <property type="protein sequence ID" value="AZS39982.1"/>
    <property type="molecule type" value="Genomic_DNA"/>
</dbReference>
<dbReference type="RefSeq" id="WP_046748989.1">
    <property type="nucleotide sequence ID" value="NZ_CP031422.1"/>
</dbReference>
<organism evidence="1 2">
    <name type="scientific">Microbacterium oxydans</name>
    <dbReference type="NCBI Taxonomy" id="82380"/>
    <lineage>
        <taxon>Bacteria</taxon>
        <taxon>Bacillati</taxon>
        <taxon>Actinomycetota</taxon>
        <taxon>Actinomycetes</taxon>
        <taxon>Micrococcales</taxon>
        <taxon>Microbacteriaceae</taxon>
        <taxon>Microbacterium</taxon>
    </lineage>
</organism>
<sequence length="139" mass="15102">MATITPVQPIFMSNAVLTIEGDDYAAALTSVKITPTQSAISARGLKPGARWVRYTDPEWTLETVAFQDDADESYYTYLRENRGQEKTFILTPEDGGRTRTVTVTIPAIEIGGAIDTWASFTVQFPVIGDVTTGTLPVGP</sequence>
<evidence type="ECO:0008006" key="3">
    <source>
        <dbReference type="Google" id="ProtNLM"/>
    </source>
</evidence>